<evidence type="ECO:0000256" key="6">
    <source>
        <dbReference type="SAM" id="MobiDB-lite"/>
    </source>
</evidence>
<dbReference type="InterPro" id="IPR011598">
    <property type="entry name" value="bHLH_dom"/>
</dbReference>
<evidence type="ECO:0000256" key="3">
    <source>
        <dbReference type="ARBA" id="ARBA00023125"/>
    </source>
</evidence>
<evidence type="ECO:0000313" key="8">
    <source>
        <dbReference type="EMBL" id="KAL3717974.1"/>
    </source>
</evidence>
<dbReference type="PROSITE" id="PS50888">
    <property type="entry name" value="BHLH"/>
    <property type="match status" value="1"/>
</dbReference>
<accession>A0ABD3IV37</accession>
<dbReference type="PANTHER" id="PTHR45844:SF18">
    <property type="entry name" value="TRANSCRIPTION FACTOR BHLH51"/>
    <property type="match status" value="1"/>
</dbReference>
<dbReference type="SUPFAM" id="SSF47459">
    <property type="entry name" value="HLH, helix-loop-helix DNA-binding domain"/>
    <property type="match status" value="1"/>
</dbReference>
<dbReference type="InterPro" id="IPR036638">
    <property type="entry name" value="HLH_DNA-bd_sf"/>
</dbReference>
<dbReference type="Proteomes" id="UP001634007">
    <property type="component" value="Unassembled WGS sequence"/>
</dbReference>
<evidence type="ECO:0000256" key="5">
    <source>
        <dbReference type="ARBA" id="ARBA00023242"/>
    </source>
</evidence>
<feature type="region of interest" description="Disordered" evidence="6">
    <location>
        <begin position="66"/>
        <end position="88"/>
    </location>
</feature>
<keyword evidence="2" id="KW-0805">Transcription regulation</keyword>
<evidence type="ECO:0000259" key="7">
    <source>
        <dbReference type="PROSITE" id="PS50888"/>
    </source>
</evidence>
<gene>
    <name evidence="8" type="ORF">ACJRO7_003157</name>
</gene>
<evidence type="ECO:0000256" key="2">
    <source>
        <dbReference type="ARBA" id="ARBA00023015"/>
    </source>
</evidence>
<evidence type="ECO:0000313" key="9">
    <source>
        <dbReference type="Proteomes" id="UP001634007"/>
    </source>
</evidence>
<feature type="compositionally biased region" description="Low complexity" evidence="6">
    <location>
        <begin position="66"/>
        <end position="79"/>
    </location>
</feature>
<dbReference type="AlphaFoldDB" id="A0ABD3IV37"/>
<dbReference type="EMBL" id="JBJKBG010000010">
    <property type="protein sequence ID" value="KAL3717974.1"/>
    <property type="molecule type" value="Genomic_DNA"/>
</dbReference>
<keyword evidence="5" id="KW-0539">Nucleus</keyword>
<sequence length="270" mass="29050">MENLNWLSEWSGEADWVHSDEQLNRGSYPIPSQAAMFNPIQVCDENFPWLIPIGGVMADDRATSASASASASASVSKSHSQAEKRRRDRINAQLATLRKLIPKSEKMDKAALLASVIDHVKDLKRKASEISKSITVLPSEVDEVTIDCEDPELNKGGNDSGAVLIRVSICCDDRPELLSELTRVIKGLKLTTVKADVASVGGRIKSVLILCGDTADGGGGGGDRGACLSSLKQSLKVVVSRIACSSMAASNCRIRSKRQRFFLPCQSPLP</sequence>
<dbReference type="SMART" id="SM00353">
    <property type="entry name" value="HLH"/>
    <property type="match status" value="1"/>
</dbReference>
<keyword evidence="4" id="KW-0804">Transcription</keyword>
<reference evidence="8 9" key="1">
    <citation type="submission" date="2024-11" db="EMBL/GenBank/DDBJ databases">
        <title>Chromosome-level genome assembly of Eucalyptus globulus Labill. provides insights into its genome evolution.</title>
        <authorList>
            <person name="Li X."/>
        </authorList>
    </citation>
    <scope>NUCLEOTIDE SEQUENCE [LARGE SCALE GENOMIC DNA]</scope>
    <source>
        <strain evidence="8">CL2024</strain>
        <tissue evidence="8">Fresh tender leaves</tissue>
    </source>
</reference>
<dbReference type="PANTHER" id="PTHR45844">
    <property type="entry name" value="TRANSCRIPTION FACTOR BHLH30"/>
    <property type="match status" value="1"/>
</dbReference>
<dbReference type="InterPro" id="IPR045847">
    <property type="entry name" value="AIG1-like"/>
</dbReference>
<dbReference type="GO" id="GO:0006355">
    <property type="term" value="P:regulation of DNA-templated transcription"/>
    <property type="evidence" value="ECO:0007669"/>
    <property type="project" value="UniProtKB-ARBA"/>
</dbReference>
<dbReference type="CDD" id="cd04873">
    <property type="entry name" value="ACT_UUR-ACR-like"/>
    <property type="match status" value="1"/>
</dbReference>
<dbReference type="Pfam" id="PF00010">
    <property type="entry name" value="HLH"/>
    <property type="match status" value="1"/>
</dbReference>
<evidence type="ECO:0000256" key="4">
    <source>
        <dbReference type="ARBA" id="ARBA00023163"/>
    </source>
</evidence>
<dbReference type="GO" id="GO:0003677">
    <property type="term" value="F:DNA binding"/>
    <property type="evidence" value="ECO:0007669"/>
    <property type="project" value="UniProtKB-KW"/>
</dbReference>
<organism evidence="8 9">
    <name type="scientific">Eucalyptus globulus</name>
    <name type="common">Tasmanian blue gum</name>
    <dbReference type="NCBI Taxonomy" id="34317"/>
    <lineage>
        <taxon>Eukaryota</taxon>
        <taxon>Viridiplantae</taxon>
        <taxon>Streptophyta</taxon>
        <taxon>Embryophyta</taxon>
        <taxon>Tracheophyta</taxon>
        <taxon>Spermatophyta</taxon>
        <taxon>Magnoliopsida</taxon>
        <taxon>eudicotyledons</taxon>
        <taxon>Gunneridae</taxon>
        <taxon>Pentapetalae</taxon>
        <taxon>rosids</taxon>
        <taxon>malvids</taxon>
        <taxon>Myrtales</taxon>
        <taxon>Myrtaceae</taxon>
        <taxon>Myrtoideae</taxon>
        <taxon>Eucalypteae</taxon>
        <taxon>Eucalyptus</taxon>
    </lineage>
</organism>
<name>A0ABD3IV37_EUCGL</name>
<proteinExistence type="predicted"/>
<dbReference type="GO" id="GO:0005634">
    <property type="term" value="C:nucleus"/>
    <property type="evidence" value="ECO:0007669"/>
    <property type="project" value="UniProtKB-SubCell"/>
</dbReference>
<evidence type="ECO:0000256" key="1">
    <source>
        <dbReference type="ARBA" id="ARBA00004123"/>
    </source>
</evidence>
<keyword evidence="9" id="KW-1185">Reference proteome</keyword>
<protein>
    <recommendedName>
        <fullName evidence="7">BHLH domain-containing protein</fullName>
    </recommendedName>
</protein>
<feature type="domain" description="BHLH" evidence="7">
    <location>
        <begin position="74"/>
        <end position="123"/>
    </location>
</feature>
<comment type="caution">
    <text evidence="8">The sequence shown here is derived from an EMBL/GenBank/DDBJ whole genome shotgun (WGS) entry which is preliminary data.</text>
</comment>
<dbReference type="Gene3D" id="4.10.280.10">
    <property type="entry name" value="Helix-loop-helix DNA-binding domain"/>
    <property type="match status" value="1"/>
</dbReference>
<keyword evidence="3" id="KW-0238">DNA-binding</keyword>
<comment type="subcellular location">
    <subcellularLocation>
        <location evidence="1">Nucleus</location>
    </subcellularLocation>
</comment>